<sequence>MPFVSIRLAGSATKEQKAGIVADVTGSLVSRLGKNPAAVQIVIEEVSTENYGAGGQLIADRDAAQARSGSAPASKQGDAHAEPGR</sequence>
<feature type="region of interest" description="Disordered" evidence="5">
    <location>
        <begin position="57"/>
        <end position="85"/>
    </location>
</feature>
<evidence type="ECO:0000256" key="4">
    <source>
        <dbReference type="RuleBase" id="RU362032"/>
    </source>
</evidence>
<evidence type="ECO:0000256" key="1">
    <source>
        <dbReference type="ARBA" id="ARBA00006723"/>
    </source>
</evidence>
<dbReference type="PANTHER" id="PTHR35530:SF1">
    <property type="entry name" value="2-HYDROXYMUCONATE TAUTOMERASE"/>
    <property type="match status" value="1"/>
</dbReference>
<keyword evidence="2 4" id="KW-0413">Isomerase</keyword>
<dbReference type="RefSeq" id="WP_093665108.1">
    <property type="nucleotide sequence ID" value="NZ_FOCF01000003.1"/>
</dbReference>
<dbReference type="AlphaFoldDB" id="A0A1H8CEK3"/>
<organism evidence="7 8">
    <name type="scientific">Sphingomonas gellani</name>
    <dbReference type="NCBI Taxonomy" id="1166340"/>
    <lineage>
        <taxon>Bacteria</taxon>
        <taxon>Pseudomonadati</taxon>
        <taxon>Pseudomonadota</taxon>
        <taxon>Alphaproteobacteria</taxon>
        <taxon>Sphingomonadales</taxon>
        <taxon>Sphingomonadaceae</taxon>
        <taxon>Sphingomonas</taxon>
    </lineage>
</organism>
<dbReference type="PANTHER" id="PTHR35530">
    <property type="entry name" value="TAUTOMERASE-RELATED"/>
    <property type="match status" value="1"/>
</dbReference>
<dbReference type="InterPro" id="IPR004370">
    <property type="entry name" value="4-OT-like_dom"/>
</dbReference>
<feature type="domain" description="4-oxalocrotonate tautomerase-like" evidence="6">
    <location>
        <begin position="2"/>
        <end position="61"/>
    </location>
</feature>
<proteinExistence type="inferred from homology"/>
<dbReference type="STRING" id="1166340.SAMN05192583_1549"/>
<evidence type="ECO:0000259" key="6">
    <source>
        <dbReference type="Pfam" id="PF01361"/>
    </source>
</evidence>
<dbReference type="Proteomes" id="UP000199206">
    <property type="component" value="Unassembled WGS sequence"/>
</dbReference>
<dbReference type="SUPFAM" id="SSF55331">
    <property type="entry name" value="Tautomerase/MIF"/>
    <property type="match status" value="1"/>
</dbReference>
<dbReference type="InterPro" id="IPR014347">
    <property type="entry name" value="Tautomerase/MIF_sf"/>
</dbReference>
<protein>
    <recommendedName>
        <fullName evidence="4">Tautomerase</fullName>
        <ecNumber evidence="4">5.3.2.-</ecNumber>
    </recommendedName>
</protein>
<accession>A0A1H8CEK3</accession>
<dbReference type="Pfam" id="PF01361">
    <property type="entry name" value="Tautomerase"/>
    <property type="match status" value="1"/>
</dbReference>
<gene>
    <name evidence="7" type="ORF">SAMN05192583_1549</name>
</gene>
<feature type="active site" description="Proton acceptor; via imino nitrogen" evidence="3">
    <location>
        <position position="2"/>
    </location>
</feature>
<evidence type="ECO:0000256" key="2">
    <source>
        <dbReference type="ARBA" id="ARBA00023235"/>
    </source>
</evidence>
<dbReference type="EC" id="5.3.2.-" evidence="4"/>
<reference evidence="8" key="1">
    <citation type="submission" date="2016-10" db="EMBL/GenBank/DDBJ databases">
        <authorList>
            <person name="Varghese N."/>
            <person name="Submissions S."/>
        </authorList>
    </citation>
    <scope>NUCLEOTIDE SEQUENCE [LARGE SCALE GENOMIC DNA]</scope>
    <source>
        <strain evidence="8">S6-262</strain>
    </source>
</reference>
<name>A0A1H8CEK3_9SPHN</name>
<evidence type="ECO:0000256" key="3">
    <source>
        <dbReference type="PIRSR" id="PIRSR618191-1"/>
    </source>
</evidence>
<comment type="similarity">
    <text evidence="1 4">Belongs to the 4-oxalocrotonate tautomerase family.</text>
</comment>
<dbReference type="Gene3D" id="3.30.429.10">
    <property type="entry name" value="Macrophage Migration Inhibitory Factor"/>
    <property type="match status" value="1"/>
</dbReference>
<dbReference type="NCBIfam" id="TIGR00013">
    <property type="entry name" value="taut"/>
    <property type="match status" value="1"/>
</dbReference>
<evidence type="ECO:0000256" key="5">
    <source>
        <dbReference type="SAM" id="MobiDB-lite"/>
    </source>
</evidence>
<keyword evidence="8" id="KW-1185">Reference proteome</keyword>
<evidence type="ECO:0000313" key="7">
    <source>
        <dbReference type="EMBL" id="SEM92708.1"/>
    </source>
</evidence>
<evidence type="ECO:0000313" key="8">
    <source>
        <dbReference type="Proteomes" id="UP000199206"/>
    </source>
</evidence>
<dbReference type="OrthoDB" id="3395834at2"/>
<dbReference type="GO" id="GO:0016853">
    <property type="term" value="F:isomerase activity"/>
    <property type="evidence" value="ECO:0007669"/>
    <property type="project" value="UniProtKB-UniRule"/>
</dbReference>
<dbReference type="EMBL" id="FOCF01000003">
    <property type="protein sequence ID" value="SEM92708.1"/>
    <property type="molecule type" value="Genomic_DNA"/>
</dbReference>
<dbReference type="InterPro" id="IPR018191">
    <property type="entry name" value="4-OT"/>
</dbReference>